<keyword evidence="2" id="KW-0645">Protease</keyword>
<dbReference type="InterPro" id="IPR001300">
    <property type="entry name" value="Peptidase_C2_calpain_cat"/>
</dbReference>
<protein>
    <recommendedName>
        <fullName evidence="4">Calpain catalytic domain-containing protein</fullName>
    </recommendedName>
</protein>
<evidence type="ECO:0000256" key="2">
    <source>
        <dbReference type="PROSITE-ProRule" id="PRU00239"/>
    </source>
</evidence>
<feature type="compositionally biased region" description="Low complexity" evidence="3">
    <location>
        <begin position="127"/>
        <end position="143"/>
    </location>
</feature>
<dbReference type="PROSITE" id="PS00139">
    <property type="entry name" value="THIOL_PROTEASE_CYS"/>
    <property type="match status" value="1"/>
</dbReference>
<dbReference type="Proteomes" id="UP001430584">
    <property type="component" value="Unassembled WGS sequence"/>
</dbReference>
<dbReference type="PROSITE" id="PS50203">
    <property type="entry name" value="CALPAIN_CAT"/>
    <property type="match status" value="1"/>
</dbReference>
<dbReference type="SMART" id="SM00230">
    <property type="entry name" value="CysPc"/>
    <property type="match status" value="1"/>
</dbReference>
<gene>
    <name evidence="5" type="ORF">SLS55_000057</name>
</gene>
<proteinExistence type="inferred from homology"/>
<organism evidence="5 6">
    <name type="scientific">Diplodia seriata</name>
    <dbReference type="NCBI Taxonomy" id="420778"/>
    <lineage>
        <taxon>Eukaryota</taxon>
        <taxon>Fungi</taxon>
        <taxon>Dikarya</taxon>
        <taxon>Ascomycota</taxon>
        <taxon>Pezizomycotina</taxon>
        <taxon>Dothideomycetes</taxon>
        <taxon>Dothideomycetes incertae sedis</taxon>
        <taxon>Botryosphaeriales</taxon>
        <taxon>Botryosphaeriaceae</taxon>
        <taxon>Diplodia</taxon>
    </lineage>
</organism>
<comment type="caution">
    <text evidence="5">The sequence shown here is derived from an EMBL/GenBank/DDBJ whole genome shotgun (WGS) entry which is preliminary data.</text>
</comment>
<feature type="region of interest" description="Disordered" evidence="3">
    <location>
        <begin position="657"/>
        <end position="837"/>
    </location>
</feature>
<feature type="active site" evidence="2">
    <location>
        <position position="224"/>
    </location>
</feature>
<feature type="compositionally biased region" description="Pro residues" evidence="3">
    <location>
        <begin position="795"/>
        <end position="804"/>
    </location>
</feature>
<name>A0ABR3CT73_9PEZI</name>
<feature type="compositionally biased region" description="Basic and acidic residues" evidence="3">
    <location>
        <begin position="752"/>
        <end position="773"/>
    </location>
</feature>
<sequence length="883" mass="96020">MEFYYAGLAADAASPAALTKKKQPVCSPQQTLDEHWEKFITKTPGKITRIFPPSLYANLLPQTFPQTLTGNVSATASYDAAKEACERKVQRIVRECRRTNEKWSDPDFDIESDFATDDLNCLNSLVDSSSSSTRTPAPSDAPTHSVTTSDLQSALTTLTSVPALITPVQEVSVPSLLSVLSNTRPGAMPAPQSVHRVSWIYTAPSFTINGFGASDVQQGGTGDCWWVAAVATLCSSGEAGGLMARVCVARDEACGVYGFVFQRDGAWCPVVVDDNLYLGAADYDRYAAGLYDPSGKQARRWKERLQTGSEALAFAKCAEENETWLPLLEKAYAKVHGDYMAIYGGLVGEGVEDMTGGVTTSIDTNKVLDKERLWLELLNPNGDFVFGAITPGSVGGDADASSGLAYEHAYSVLKAVEEEDEDGKKVRLARIRYPPFGPTIIGNAAETKARNPWGKRSLVGEGEWNGPWSDGSKEWNAYWLNKLDHKFGDDGIFWMTFDDMLSRFDLLDRTRLFGEGWRVVQQWTTINVSWITGYINTKFVVEIKEGGLFVFVLSKLDDRYFRGLEGQYDFELHFVLQEAGSEVGDHIARVRPSRAGPLQRSVSAEVELDPGKYEVFPKILATKNDERDSVEEIVKSLADKRPQKLRQIGLNYDFAHVKAAPPPTTSKDAAGARSKQEKEIVKIVSEEKGDVAAKPESSAEAAKKETESKPEDDTGEEPPKEKAKEEAATEAVKEEATTKGVKEEQAAPSSEESTKTDSSHENPVVAKEEKPADTKPTPAEVAKEPVKTPGKAAAPPDPRPPMPKPEVDEANQPEPEPQPGPSPQEAGAKAADDEEGSPWNAVCVVGLRVFSKDSEMTIKLEAPASAEEGSALNVDGEATGGTM</sequence>
<dbReference type="InterPro" id="IPR038765">
    <property type="entry name" value="Papain-like_cys_pep_sf"/>
</dbReference>
<accession>A0ABR3CT73</accession>
<dbReference type="RefSeq" id="XP_066636853.1">
    <property type="nucleotide sequence ID" value="XM_066771574.1"/>
</dbReference>
<feature type="domain" description="Calpain catalytic" evidence="4">
    <location>
        <begin position="196"/>
        <end position="513"/>
    </location>
</feature>
<dbReference type="EMBL" id="JAJVCZ030000001">
    <property type="protein sequence ID" value="KAL0264113.1"/>
    <property type="molecule type" value="Genomic_DNA"/>
</dbReference>
<evidence type="ECO:0000313" key="5">
    <source>
        <dbReference type="EMBL" id="KAL0264113.1"/>
    </source>
</evidence>
<feature type="active site" evidence="2">
    <location>
        <position position="408"/>
    </location>
</feature>
<keyword evidence="2" id="KW-0788">Thiol protease</keyword>
<evidence type="ECO:0000256" key="1">
    <source>
        <dbReference type="ARBA" id="ARBA00007623"/>
    </source>
</evidence>
<feature type="region of interest" description="Disordered" evidence="3">
    <location>
        <begin position="861"/>
        <end position="883"/>
    </location>
</feature>
<reference evidence="5 6" key="1">
    <citation type="submission" date="2024-02" db="EMBL/GenBank/DDBJ databases">
        <title>De novo assembly and annotation of 12 fungi associated with fruit tree decline syndrome in Ontario, Canada.</title>
        <authorList>
            <person name="Sulman M."/>
            <person name="Ellouze W."/>
            <person name="Ilyukhin E."/>
        </authorList>
    </citation>
    <scope>NUCLEOTIDE SEQUENCE [LARGE SCALE GENOMIC DNA]</scope>
    <source>
        <strain evidence="5 6">FDS-637</strain>
    </source>
</reference>
<evidence type="ECO:0000313" key="6">
    <source>
        <dbReference type="Proteomes" id="UP001430584"/>
    </source>
</evidence>
<feature type="compositionally biased region" description="Basic and acidic residues" evidence="3">
    <location>
        <begin position="701"/>
        <end position="745"/>
    </location>
</feature>
<evidence type="ECO:0000256" key="3">
    <source>
        <dbReference type="SAM" id="MobiDB-lite"/>
    </source>
</evidence>
<feature type="active site" evidence="2">
    <location>
        <position position="451"/>
    </location>
</feature>
<dbReference type="Pfam" id="PF00648">
    <property type="entry name" value="Peptidase_C2"/>
    <property type="match status" value="1"/>
</dbReference>
<keyword evidence="2" id="KW-0378">Hydrolase</keyword>
<dbReference type="InterPro" id="IPR000169">
    <property type="entry name" value="Pept_cys_AS"/>
</dbReference>
<keyword evidence="6" id="KW-1185">Reference proteome</keyword>
<dbReference type="SUPFAM" id="SSF54001">
    <property type="entry name" value="Cysteine proteinases"/>
    <property type="match status" value="1"/>
</dbReference>
<dbReference type="PANTHER" id="PTHR10183">
    <property type="entry name" value="CALPAIN"/>
    <property type="match status" value="1"/>
</dbReference>
<dbReference type="Gene3D" id="3.90.70.10">
    <property type="entry name" value="Cysteine proteinases"/>
    <property type="match status" value="1"/>
</dbReference>
<feature type="compositionally biased region" description="Basic and acidic residues" evidence="3">
    <location>
        <begin position="674"/>
        <end position="693"/>
    </location>
</feature>
<dbReference type="InterPro" id="IPR022684">
    <property type="entry name" value="Calpain_cysteine_protease"/>
</dbReference>
<dbReference type="PANTHER" id="PTHR10183:SF425">
    <property type="entry name" value="CALPAIN-5"/>
    <property type="match status" value="1"/>
</dbReference>
<dbReference type="GeneID" id="92004142"/>
<feature type="region of interest" description="Disordered" evidence="3">
    <location>
        <begin position="127"/>
        <end position="147"/>
    </location>
</feature>
<evidence type="ECO:0000259" key="4">
    <source>
        <dbReference type="PROSITE" id="PS50203"/>
    </source>
</evidence>
<comment type="similarity">
    <text evidence="1">Belongs to the peptidase C2 family.</text>
</comment>